<feature type="region of interest" description="Disordered" evidence="1">
    <location>
        <begin position="595"/>
        <end position="628"/>
    </location>
</feature>
<feature type="compositionally biased region" description="Basic and acidic residues" evidence="1">
    <location>
        <begin position="1432"/>
        <end position="1441"/>
    </location>
</feature>
<proteinExistence type="predicted"/>
<feature type="compositionally biased region" description="Low complexity" evidence="1">
    <location>
        <begin position="1387"/>
        <end position="1400"/>
    </location>
</feature>
<feature type="compositionally biased region" description="Pro residues" evidence="1">
    <location>
        <begin position="471"/>
        <end position="490"/>
    </location>
</feature>
<feature type="region of interest" description="Disordered" evidence="1">
    <location>
        <begin position="1429"/>
        <end position="1492"/>
    </location>
</feature>
<comment type="caution">
    <text evidence="2">The sequence shown here is derived from an EMBL/GenBank/DDBJ whole genome shotgun (WGS) entry which is preliminary data.</text>
</comment>
<evidence type="ECO:0000313" key="3">
    <source>
        <dbReference type="Proteomes" id="UP001189429"/>
    </source>
</evidence>
<gene>
    <name evidence="2" type="ORF">PCOR1329_LOCUS33628</name>
</gene>
<reference evidence="2" key="1">
    <citation type="submission" date="2023-10" db="EMBL/GenBank/DDBJ databases">
        <authorList>
            <person name="Chen Y."/>
            <person name="Shah S."/>
            <person name="Dougan E. K."/>
            <person name="Thang M."/>
            <person name="Chan C."/>
        </authorList>
    </citation>
    <scope>NUCLEOTIDE SEQUENCE [LARGE SCALE GENOMIC DNA]</scope>
</reference>
<dbReference type="PANTHER" id="PTHR48125:SF10">
    <property type="entry name" value="OS12G0136300 PROTEIN"/>
    <property type="match status" value="1"/>
</dbReference>
<name>A0ABN9SXW6_9DINO</name>
<dbReference type="SUPFAM" id="SSF49785">
    <property type="entry name" value="Galactose-binding domain-like"/>
    <property type="match status" value="1"/>
</dbReference>
<sequence length="1492" mass="152624">MENFALSRDEVDQAAEEHLAEARAEVMEPAAEGATRVLIAGAVSLGPGDEVLITGPGGSPQDKVVVGSVQAGGASLVVEATGAIEAGGGGLRTVALVSPLRGSFPLGSSIVRLAQVATGVTRRGGSEQMPLGDVTSVNVPSVSGSAVINVSVGTKSIPGPAPPGGVTKVSVPSLPAVIRVSGTAPAPMPGPAGPPGPSGPAGPAGPPGPPGPPAAAPSPAPPPSAGAPPTAGVAGHIVTRRRSNVSWGDSDECLPDNEAIGVGLTCCNASAHTGGHRPGCRSDLSWADAKSACMKLGLDLCEKGTIYFEAKSTDCPGLDGVAMWTSERCVVSPETSGSPSPPGPPAAAPSPAPPPSAGAPPTAGVAGHIVTRRRSNVSWGDSDECLPDTEAIGVGLTCCNASAHTGGHRPGCRSDLSWADAKSACMKLGLDLCEKETIYFEAKSTDCPGLDGVAMWTSERCVVSPETSGSPSPPGPPAAAPSPAPPPSAGAPPTAGVAGHIVTRRRSNVSWGDSDECLPDTEAIGVGLTCCNASAHTGGHRPGCRSDLSWADAKSACMKLGLDLCEKETIYFEAKSTDCPGLDGVAMWTSERCVVSPETSGSPSPPGPPAAAPSPAPPPSAGAPPTAGVAGHIVTRRRSNVSWGDSDECLPDTEAIGVGLTCCNASAHTGGHRPGCRSDLSWADAKSACMKLGLDLCEKETIYFEAKSTDCPGLDGVAMWTSERCVVSPETSGSPSPPGPPAAAPSPAPPPSTGVPLAAGVAGHIVTQRRSNDSRGDPDVCVPDSGGAAGIGLMCCNKTTIGQGTLLHCSLRAQAADQSNLSWADAKAACVKLGMALCPKENIYYDGNSTECPEMDGVAMWTSEECVLPGGAFEDAESQIGVFTRQRLYSLFGRSRCTVARTCDGAGSWWVGPGGGGSRLGMDQWPVRALGTGLVGMSGIDYTGLVSNQTLLANFEGAVKQGIAEEAGSSVSANDIDLILSQGSLIVDFTVRVLSDADPGALASTLAASHVADTVAGLLKQSKTADLASTGDILVTFTGITGVIGPTSAPMPAPINASVDSPGIGHIVVQRGSNSSKCLPDSGSGGLTCCSAFTRTTSRPGCRSNLSWADGKVACKEEGMDLCTKASINYVGKSTDCAELDGVDMWTSEECTLPRPTVPPEPAHPVMRWVWSGAGPAPAAAPPGGWVYVAPHEHKQRVEEPEDTAFSYYQFEPLQVRGKGHVVEIAELVITNNHHKIDTSMAIVSTPSSLAHPGFSMETSLLVDGNISSVWGDDALEPITVQLPGPASADGFGFVTGNGSSDYEPVKWKFRGSFDGVRWTTLHAQEADDYMPDAKSLELRSFVFGNIQVGSPAAADPNYINPSEVAGSAADAAGAAGAHATEAVSAATASEQAASTPSESLFNETWPPADDEVVAEVVAESASAARQAVVESAEHKFESPRRRQRRRRRPARYRRRAGRRRGGDETQCRGRARRPRGRLSGGGTRRARRTLP</sequence>
<dbReference type="Proteomes" id="UP001189429">
    <property type="component" value="Unassembled WGS sequence"/>
</dbReference>
<feature type="region of interest" description="Disordered" evidence="1">
    <location>
        <begin position="727"/>
        <end position="758"/>
    </location>
</feature>
<feature type="region of interest" description="Disordered" evidence="1">
    <location>
        <begin position="463"/>
        <end position="496"/>
    </location>
</feature>
<feature type="compositionally biased region" description="Pro residues" evidence="1">
    <location>
        <begin position="186"/>
        <end position="226"/>
    </location>
</feature>
<dbReference type="Gene3D" id="2.60.120.260">
    <property type="entry name" value="Galactose-binding domain-like"/>
    <property type="match status" value="1"/>
</dbReference>
<keyword evidence="3" id="KW-1185">Reference proteome</keyword>
<feature type="region of interest" description="Disordered" evidence="1">
    <location>
        <begin position="182"/>
        <end position="232"/>
    </location>
</feature>
<feature type="region of interest" description="Disordered" evidence="1">
    <location>
        <begin position="1387"/>
        <end position="1406"/>
    </location>
</feature>
<dbReference type="PANTHER" id="PTHR48125">
    <property type="entry name" value="LP07818P1"/>
    <property type="match status" value="1"/>
</dbReference>
<protein>
    <submittedName>
        <fullName evidence="2">Uncharacterized protein</fullName>
    </submittedName>
</protein>
<feature type="compositionally biased region" description="Basic residues" evidence="1">
    <location>
        <begin position="1442"/>
        <end position="1460"/>
    </location>
</feature>
<evidence type="ECO:0000256" key="1">
    <source>
        <dbReference type="SAM" id="MobiDB-lite"/>
    </source>
</evidence>
<organism evidence="2 3">
    <name type="scientific">Prorocentrum cordatum</name>
    <dbReference type="NCBI Taxonomy" id="2364126"/>
    <lineage>
        <taxon>Eukaryota</taxon>
        <taxon>Sar</taxon>
        <taxon>Alveolata</taxon>
        <taxon>Dinophyceae</taxon>
        <taxon>Prorocentrales</taxon>
        <taxon>Prorocentraceae</taxon>
        <taxon>Prorocentrum</taxon>
    </lineage>
</organism>
<feature type="region of interest" description="Disordered" evidence="1">
    <location>
        <begin position="331"/>
        <end position="364"/>
    </location>
</feature>
<feature type="compositionally biased region" description="Pro residues" evidence="1">
    <location>
        <begin position="735"/>
        <end position="753"/>
    </location>
</feature>
<accession>A0ABN9SXW6</accession>
<feature type="compositionally biased region" description="Pro residues" evidence="1">
    <location>
        <begin position="603"/>
        <end position="622"/>
    </location>
</feature>
<feature type="compositionally biased region" description="Pro residues" evidence="1">
    <location>
        <begin position="339"/>
        <end position="358"/>
    </location>
</feature>
<dbReference type="EMBL" id="CAUYUJ010014153">
    <property type="protein sequence ID" value="CAK0837430.1"/>
    <property type="molecule type" value="Genomic_DNA"/>
</dbReference>
<evidence type="ECO:0000313" key="2">
    <source>
        <dbReference type="EMBL" id="CAK0837430.1"/>
    </source>
</evidence>
<dbReference type="InterPro" id="IPR008979">
    <property type="entry name" value="Galactose-bd-like_sf"/>
</dbReference>